<feature type="transmembrane region" description="Helical" evidence="1">
    <location>
        <begin position="88"/>
        <end position="104"/>
    </location>
</feature>
<keyword evidence="1" id="KW-0812">Transmembrane</keyword>
<feature type="transmembrane region" description="Helical" evidence="1">
    <location>
        <begin position="224"/>
        <end position="243"/>
    </location>
</feature>
<accession>A0A1F5Z455</accession>
<sequence>MTLLILFITFLLRLPSFFEPYWYGDEGIYLAVGQVIQRGAVLYRDIWDNKTPLLYLIYGLAPTLLWAKISAAACVLGTVYFVKKITKSNLAALLTGIFLSIPLFEGSIANAELYFTLPIVATVYILLRNKPNYLLIGSLFSISFLIKFPAVFDFIGLFLALFIINRKIRPFLVMAIPIILSFSFFIFYFLINNAFGDFLTASFFQNASYVAVDSGPFSKFSNPLFTRGILLLLSSTILSVLFWKRRLSKEFLFFGLWFGFSLYGALLSNRPYLHYLLQIIPPAIILVHYLIKNIKKYYLVFIPLYLVFRLLQINFSEAFRLPTWHYYENFYGYVSGLKTWKDYANWFDARTVTNYQIASYLSGDNLFVWGDNAFIYVLSGIAPTTKFIQAHHLTTIDPSNLDKITDQIRTKKPKFIVVVRPVRFPFPKLETIIDNNYRLKRIIGENYIYQILGNISNKTAY</sequence>
<proteinExistence type="predicted"/>
<reference evidence="2 3" key="1">
    <citation type="journal article" date="2016" name="Nat. Commun.">
        <title>Thousands of microbial genomes shed light on interconnected biogeochemical processes in an aquifer system.</title>
        <authorList>
            <person name="Anantharaman K."/>
            <person name="Brown C.T."/>
            <person name="Hug L.A."/>
            <person name="Sharon I."/>
            <person name="Castelle C.J."/>
            <person name="Probst A.J."/>
            <person name="Thomas B.C."/>
            <person name="Singh A."/>
            <person name="Wilkins M.J."/>
            <person name="Karaoz U."/>
            <person name="Brodie E.L."/>
            <person name="Williams K.H."/>
            <person name="Hubbard S.S."/>
            <person name="Banfield J.F."/>
        </authorList>
    </citation>
    <scope>NUCLEOTIDE SEQUENCE [LARGE SCALE GENOMIC DNA]</scope>
</reference>
<dbReference type="STRING" id="1798377.A2872_01375"/>
<feature type="transmembrane region" description="Helical" evidence="1">
    <location>
        <begin position="133"/>
        <end position="164"/>
    </location>
</feature>
<name>A0A1F5Z455_9BACT</name>
<keyword evidence="1" id="KW-0472">Membrane</keyword>
<gene>
    <name evidence="2" type="ORF">A2872_01375</name>
</gene>
<feature type="transmembrane region" description="Helical" evidence="1">
    <location>
        <begin position="298"/>
        <end position="315"/>
    </location>
</feature>
<keyword evidence="1" id="KW-1133">Transmembrane helix</keyword>
<evidence type="ECO:0000313" key="3">
    <source>
        <dbReference type="Proteomes" id="UP000178681"/>
    </source>
</evidence>
<comment type="caution">
    <text evidence="2">The sequence shown here is derived from an EMBL/GenBank/DDBJ whole genome shotgun (WGS) entry which is preliminary data.</text>
</comment>
<dbReference type="Proteomes" id="UP000178681">
    <property type="component" value="Unassembled WGS sequence"/>
</dbReference>
<organism evidence="2 3">
    <name type="scientific">Candidatus Gottesmanbacteria bacterium RIFCSPHIGHO2_01_FULL_42_12</name>
    <dbReference type="NCBI Taxonomy" id="1798377"/>
    <lineage>
        <taxon>Bacteria</taxon>
        <taxon>Candidatus Gottesmaniibacteriota</taxon>
    </lineage>
</organism>
<evidence type="ECO:0000313" key="2">
    <source>
        <dbReference type="EMBL" id="OGG07221.1"/>
    </source>
</evidence>
<dbReference type="EMBL" id="MFJG01000011">
    <property type="protein sequence ID" value="OGG07221.1"/>
    <property type="molecule type" value="Genomic_DNA"/>
</dbReference>
<evidence type="ECO:0008006" key="4">
    <source>
        <dbReference type="Google" id="ProtNLM"/>
    </source>
</evidence>
<feature type="transmembrane region" description="Helical" evidence="1">
    <location>
        <begin position="53"/>
        <end position="82"/>
    </location>
</feature>
<evidence type="ECO:0000256" key="1">
    <source>
        <dbReference type="SAM" id="Phobius"/>
    </source>
</evidence>
<feature type="transmembrane region" description="Helical" evidence="1">
    <location>
        <begin position="272"/>
        <end position="291"/>
    </location>
</feature>
<feature type="transmembrane region" description="Helical" evidence="1">
    <location>
        <begin position="250"/>
        <end position="266"/>
    </location>
</feature>
<protein>
    <recommendedName>
        <fullName evidence="4">Glycosyltransferase RgtA/B/C/D-like domain-containing protein</fullName>
    </recommendedName>
</protein>
<dbReference type="AlphaFoldDB" id="A0A1F5Z455"/>
<feature type="transmembrane region" description="Helical" evidence="1">
    <location>
        <begin position="171"/>
        <end position="191"/>
    </location>
</feature>